<accession>A0A3T1NMG1</accession>
<proteinExistence type="predicted"/>
<gene>
    <name evidence="1" type="ORF">BCZ21_15735</name>
    <name evidence="2" type="ORF">FA835_15295</name>
    <name evidence="4" type="ORF">FLQ97_12745</name>
    <name evidence="3" type="ORF">FLR03_14790</name>
    <name evidence="5" type="ORF">FNX40_15140</name>
    <name evidence="6" type="ORF">GHO09_10530</name>
</gene>
<evidence type="ECO:0000313" key="6">
    <source>
        <dbReference type="EMBL" id="HAA8490937.1"/>
    </source>
</evidence>
<dbReference type="Proteomes" id="UP000410967">
    <property type="component" value="Unassembled WGS sequence"/>
</dbReference>
<sequence>MEVSDDLLKKFKERMHISHNSEDSNLKELLSFSIADLQEKCGLFNVDEHFMARELVIERTRYAYNDSIEFFNENFQSQITSLGFSLYLVESGESDEVSV</sequence>
<reference evidence="8 9" key="3">
    <citation type="submission" date="2019-07" db="EMBL/GenBank/DDBJ databases">
        <authorList>
            <consortium name="GenomeTrakr: Next Generation Sequencing Network for Food Pathogen Tracability"/>
        </authorList>
    </citation>
    <scope>NUCLEOTIDE SEQUENCE [LARGE SCALE GENOMIC DNA]</scope>
    <source>
        <strain evidence="3 11">FDA00014336</strain>
        <strain evidence="5 8">FDA00014370</strain>
        <strain evidence="4 9">FDA00014392</strain>
        <strain evidence="1 7">FLAG-54356</strain>
    </source>
</reference>
<evidence type="ECO:0000313" key="7">
    <source>
        <dbReference type="Proteomes" id="UP000337746"/>
    </source>
</evidence>
<dbReference type="EMBL" id="DAAEQL010000005">
    <property type="protein sequence ID" value="HAA8490937.1"/>
    <property type="molecule type" value="Genomic_DNA"/>
</dbReference>
<name>A0A3T1NMG1_LISMN</name>
<evidence type="ECO:0000313" key="4">
    <source>
        <dbReference type="EMBL" id="ECB9514584.1"/>
    </source>
</evidence>
<protein>
    <submittedName>
        <fullName evidence="2">Phage gp6-like head-tail connector protein</fullName>
    </submittedName>
</protein>
<comment type="caution">
    <text evidence="2">The sequence shown here is derived from an EMBL/GenBank/DDBJ whole genome shotgun (WGS) entry which is preliminary data.</text>
</comment>
<evidence type="ECO:0000313" key="5">
    <source>
        <dbReference type="EMBL" id="ECC1558130.1"/>
    </source>
</evidence>
<evidence type="ECO:0000313" key="12">
    <source>
        <dbReference type="Proteomes" id="UP000840567"/>
    </source>
</evidence>
<dbReference type="Proteomes" id="UP000840567">
    <property type="component" value="Unassembled WGS sequence"/>
</dbReference>
<evidence type="ECO:0000313" key="3">
    <source>
        <dbReference type="EMBL" id="ECB9474938.1"/>
    </source>
</evidence>
<evidence type="ECO:0000313" key="1">
    <source>
        <dbReference type="EMBL" id="EAG2088687.1"/>
    </source>
</evidence>
<dbReference type="RefSeq" id="WP_025370586.1">
    <property type="nucleotide sequence ID" value="NZ_CADFVC010000012.1"/>
</dbReference>
<dbReference type="EMBL" id="AABAWE010000014">
    <property type="protein sequence ID" value="EAG2088687.1"/>
    <property type="molecule type" value="Genomic_DNA"/>
</dbReference>
<evidence type="ECO:0000313" key="2">
    <source>
        <dbReference type="EMBL" id="EAK9318460.1"/>
    </source>
</evidence>
<dbReference type="EMBL" id="AAHZFY010000034">
    <property type="protein sequence ID" value="ECB9514584.1"/>
    <property type="molecule type" value="Genomic_DNA"/>
</dbReference>
<evidence type="ECO:0000313" key="9">
    <source>
        <dbReference type="Proteomes" id="UP000398321"/>
    </source>
</evidence>
<dbReference type="EMBL" id="AACKDQ010000055">
    <property type="protein sequence ID" value="EAK9318460.1"/>
    <property type="molecule type" value="Genomic_DNA"/>
</dbReference>
<organism evidence="2 10">
    <name type="scientific">Listeria monocytogenes</name>
    <dbReference type="NCBI Taxonomy" id="1639"/>
    <lineage>
        <taxon>Bacteria</taxon>
        <taxon>Bacillati</taxon>
        <taxon>Bacillota</taxon>
        <taxon>Bacilli</taxon>
        <taxon>Bacillales</taxon>
        <taxon>Listeriaceae</taxon>
        <taxon>Listeria</taxon>
    </lineage>
</organism>
<dbReference type="Proteomes" id="UP000337746">
    <property type="component" value="Unassembled WGS sequence"/>
</dbReference>
<dbReference type="EMBL" id="AAIAJJ010000012">
    <property type="protein sequence ID" value="ECC1558130.1"/>
    <property type="molecule type" value="Genomic_DNA"/>
</dbReference>
<reference evidence="6" key="4">
    <citation type="submission" date="2019-10" db="EMBL/GenBank/DDBJ databases">
        <authorList>
            <consortium name="NCBI Pathogen Detection Project"/>
        </authorList>
    </citation>
    <scope>NUCLEOTIDE SEQUENCE</scope>
    <source>
        <strain evidence="6">Sam_F526FDD3-C0F7-43DB-B204-E231FEF9C926</strain>
    </source>
</reference>
<dbReference type="AlphaFoldDB" id="A0A3T1NMG1"/>
<dbReference type="Proteomes" id="UP000423131">
    <property type="component" value="Unassembled WGS sequence"/>
</dbReference>
<evidence type="ECO:0000313" key="10">
    <source>
        <dbReference type="Proteomes" id="UP000410967"/>
    </source>
</evidence>
<reference evidence="6 12" key="1">
    <citation type="journal article" date="2018" name="Genome Biol.">
        <title>SKESA: strategic k-mer extension for scrupulous assemblies.</title>
        <authorList>
            <person name="Souvorov A."/>
            <person name="Agarwala R."/>
            <person name="Lipman D.J."/>
        </authorList>
    </citation>
    <scope>NUCLEOTIDE SEQUENCE [LARGE SCALE GENOMIC DNA]</scope>
    <source>
        <strain evidence="6">Sam_F526FDD3-C0F7-43DB-B204-E231FEF9C926</strain>
    </source>
</reference>
<dbReference type="Proteomes" id="UP000389283">
    <property type="component" value="Unassembled WGS sequence"/>
</dbReference>
<dbReference type="EMBL" id="AAHZFN010000025">
    <property type="protein sequence ID" value="ECB9474938.1"/>
    <property type="molecule type" value="Genomic_DNA"/>
</dbReference>
<evidence type="ECO:0000313" key="8">
    <source>
        <dbReference type="Proteomes" id="UP000389283"/>
    </source>
</evidence>
<reference evidence="2 10" key="2">
    <citation type="submission" date="2019-04" db="EMBL/GenBank/DDBJ databases">
        <authorList>
            <consortium name="GenomeTrakr network: Whole genome sequencing for foodborne pathogen traceback"/>
        </authorList>
    </citation>
    <scope>NUCLEOTIDE SEQUENCE [LARGE SCALE GENOMIC DNA]</scope>
    <source>
        <strain evidence="2 10">PHLUSALM00088</strain>
    </source>
</reference>
<dbReference type="Proteomes" id="UP000398321">
    <property type="component" value="Unassembled WGS sequence"/>
</dbReference>
<evidence type="ECO:0000313" key="11">
    <source>
        <dbReference type="Proteomes" id="UP000423131"/>
    </source>
</evidence>